<dbReference type="EMBL" id="BART01023968">
    <property type="protein sequence ID" value="GAG98949.1"/>
    <property type="molecule type" value="Genomic_DNA"/>
</dbReference>
<organism evidence="1">
    <name type="scientific">marine sediment metagenome</name>
    <dbReference type="NCBI Taxonomy" id="412755"/>
    <lineage>
        <taxon>unclassified sequences</taxon>
        <taxon>metagenomes</taxon>
        <taxon>ecological metagenomes</taxon>
    </lineage>
</organism>
<comment type="caution">
    <text evidence="1">The sequence shown here is derived from an EMBL/GenBank/DDBJ whole genome shotgun (WGS) entry which is preliminary data.</text>
</comment>
<dbReference type="AlphaFoldDB" id="X1BTA3"/>
<protein>
    <submittedName>
        <fullName evidence="1">Uncharacterized protein</fullName>
    </submittedName>
</protein>
<name>X1BTA3_9ZZZZ</name>
<sequence>MKIPIDAINLKVYDDLGEILGVSALGSIDDASRKTVTIELYQNRVSMTPGSKFKFILEYYLPPEKHLSSNWLQQSISINLLTTKFEYFIREQTTNLIVEGCGTVEYMSSLP</sequence>
<gene>
    <name evidence="1" type="ORF">S01H4_43441</name>
</gene>
<accession>X1BTA3</accession>
<reference evidence="1" key="1">
    <citation type="journal article" date="2014" name="Front. Microbiol.">
        <title>High frequency of phylogenetically diverse reductive dehalogenase-homologous genes in deep subseafloor sedimentary metagenomes.</title>
        <authorList>
            <person name="Kawai M."/>
            <person name="Futagami T."/>
            <person name="Toyoda A."/>
            <person name="Takaki Y."/>
            <person name="Nishi S."/>
            <person name="Hori S."/>
            <person name="Arai W."/>
            <person name="Tsubouchi T."/>
            <person name="Morono Y."/>
            <person name="Uchiyama I."/>
            <person name="Ito T."/>
            <person name="Fujiyama A."/>
            <person name="Inagaki F."/>
            <person name="Takami H."/>
        </authorList>
    </citation>
    <scope>NUCLEOTIDE SEQUENCE</scope>
    <source>
        <strain evidence="1">Expedition CK06-06</strain>
    </source>
</reference>
<proteinExistence type="predicted"/>
<feature type="non-terminal residue" evidence="1">
    <location>
        <position position="111"/>
    </location>
</feature>
<evidence type="ECO:0000313" key="1">
    <source>
        <dbReference type="EMBL" id="GAG98949.1"/>
    </source>
</evidence>